<comment type="caution">
    <text evidence="1">The sequence shown here is derived from an EMBL/GenBank/DDBJ whole genome shotgun (WGS) entry which is preliminary data.</text>
</comment>
<dbReference type="AlphaFoldDB" id="A0ABC8R4A8"/>
<keyword evidence="2" id="KW-1185">Reference proteome</keyword>
<name>A0ABC8R4A8_9AQUA</name>
<sequence>MTSLVLIGVGKIDRVAQKFGIPIVRLKIRGLTTIGYVAEMHQRIMHQNNGFTKLELRGRKKSRKLGQIIMRQLMAVFLTDNLSIKTISNIENLISPNKGALTANYAKDYGPNKDCGANYAKDKILALTAHGATAAPSKQAENSRPTCNGLECCGSSNAIVAPMEGGVISNCSGDSFDNDSTSAEE</sequence>
<evidence type="ECO:0000313" key="2">
    <source>
        <dbReference type="Proteomes" id="UP001642360"/>
    </source>
</evidence>
<dbReference type="EMBL" id="CAUOFW020000992">
    <property type="protein sequence ID" value="CAK9139834.1"/>
    <property type="molecule type" value="Genomic_DNA"/>
</dbReference>
<protein>
    <submittedName>
        <fullName evidence="1">Uncharacterized protein</fullName>
    </submittedName>
</protein>
<dbReference type="Proteomes" id="UP001642360">
    <property type="component" value="Unassembled WGS sequence"/>
</dbReference>
<proteinExistence type="predicted"/>
<organism evidence="1 2">
    <name type="scientific">Ilex paraguariensis</name>
    <name type="common">yerba mate</name>
    <dbReference type="NCBI Taxonomy" id="185542"/>
    <lineage>
        <taxon>Eukaryota</taxon>
        <taxon>Viridiplantae</taxon>
        <taxon>Streptophyta</taxon>
        <taxon>Embryophyta</taxon>
        <taxon>Tracheophyta</taxon>
        <taxon>Spermatophyta</taxon>
        <taxon>Magnoliopsida</taxon>
        <taxon>eudicotyledons</taxon>
        <taxon>Gunneridae</taxon>
        <taxon>Pentapetalae</taxon>
        <taxon>asterids</taxon>
        <taxon>campanulids</taxon>
        <taxon>Aquifoliales</taxon>
        <taxon>Aquifoliaceae</taxon>
        <taxon>Ilex</taxon>
    </lineage>
</organism>
<reference evidence="1 2" key="1">
    <citation type="submission" date="2024-02" db="EMBL/GenBank/DDBJ databases">
        <authorList>
            <person name="Vignale AGUSTIN F."/>
            <person name="Sosa J E."/>
            <person name="Modenutti C."/>
        </authorList>
    </citation>
    <scope>NUCLEOTIDE SEQUENCE [LARGE SCALE GENOMIC DNA]</scope>
</reference>
<gene>
    <name evidence="1" type="ORF">ILEXP_LOCUS7245</name>
</gene>
<evidence type="ECO:0000313" key="1">
    <source>
        <dbReference type="EMBL" id="CAK9139834.1"/>
    </source>
</evidence>
<accession>A0ABC8R4A8</accession>